<protein>
    <recommendedName>
        <fullName evidence="2">Lipopolysaccharide export system permease protein LptF</fullName>
    </recommendedName>
</protein>
<dbReference type="GO" id="GO:0055085">
    <property type="term" value="P:transmembrane transport"/>
    <property type="evidence" value="ECO:0007669"/>
    <property type="project" value="InterPro"/>
</dbReference>
<feature type="transmembrane region" description="Helical" evidence="9">
    <location>
        <begin position="98"/>
        <end position="120"/>
    </location>
</feature>
<evidence type="ECO:0000256" key="2">
    <source>
        <dbReference type="ARBA" id="ARBA00014213"/>
    </source>
</evidence>
<comment type="caution">
    <text evidence="10">The sequence shown here is derived from an EMBL/GenBank/DDBJ whole genome shotgun (WGS) entry which is preliminary data.</text>
</comment>
<dbReference type="GO" id="GO:0043190">
    <property type="term" value="C:ATP-binding cassette (ABC) transporter complex"/>
    <property type="evidence" value="ECO:0007669"/>
    <property type="project" value="InterPro"/>
</dbReference>
<keyword evidence="4" id="KW-1003">Cell membrane</keyword>
<evidence type="ECO:0000256" key="1">
    <source>
        <dbReference type="ARBA" id="ARBA00004429"/>
    </source>
</evidence>
<keyword evidence="3" id="KW-0813">Transport</keyword>
<accession>A0A6L6QEY9</accession>
<keyword evidence="5" id="KW-0997">Cell inner membrane</keyword>
<dbReference type="Pfam" id="PF03739">
    <property type="entry name" value="LptF_LptG"/>
    <property type="match status" value="1"/>
</dbReference>
<sequence length="375" mass="41579">MIFHRALRRELISSAGATFTVMFSILLTWTLVTILGRAAGGKVASSDVIALLAFAALNYLPTVLVFTSFISVLMVITRTYRDSEMVVWFASGLSLTRFVRPVLSFGLPIVLLTALLSFYVTPWARGKTYEYVERFAKREDLQKVSPGQFKESSSANRIFFVEGVAGSSAVVRNVFVNQVDAKGTSVIVASEGVVEEMPTGDKFLVLKNGRRYQGKPGDADFQSMEFQRYSMRVTQQSSDAGDNNDANATSTRGLLADWKGNNFAKAEMMWRIALPITCLLLILVAIPLGFANPRAGSAINLIIAVLVFFTYNNLTKVFEGSIKQGKMSFAMGWWPLHLIAALVVLSMFAWRLNVNHPYHPRALWAAFKRGASRKK</sequence>
<evidence type="ECO:0000256" key="5">
    <source>
        <dbReference type="ARBA" id="ARBA00022519"/>
    </source>
</evidence>
<gene>
    <name evidence="10" type="primary">lptF</name>
    <name evidence="10" type="ORF">GM658_09195</name>
</gene>
<feature type="transmembrane region" description="Helical" evidence="9">
    <location>
        <begin position="327"/>
        <end position="350"/>
    </location>
</feature>
<evidence type="ECO:0000256" key="9">
    <source>
        <dbReference type="SAM" id="Phobius"/>
    </source>
</evidence>
<comment type="subcellular location">
    <subcellularLocation>
        <location evidence="1">Cell inner membrane</location>
        <topology evidence="1">Multi-pass membrane protein</topology>
    </subcellularLocation>
</comment>
<reference evidence="10 11" key="1">
    <citation type="submission" date="2019-11" db="EMBL/GenBank/DDBJ databases">
        <title>Type strains purchased from KCTC, JCM and DSMZ.</title>
        <authorList>
            <person name="Lu H."/>
        </authorList>
    </citation>
    <scope>NUCLEOTIDE SEQUENCE [LARGE SCALE GENOMIC DNA]</scope>
    <source>
        <strain evidence="10 11">JCM 31587</strain>
    </source>
</reference>
<feature type="transmembrane region" description="Helical" evidence="9">
    <location>
        <begin position="297"/>
        <end position="315"/>
    </location>
</feature>
<dbReference type="OrthoDB" id="9778062at2"/>
<proteinExistence type="predicted"/>
<dbReference type="GO" id="GO:0015920">
    <property type="term" value="P:lipopolysaccharide transport"/>
    <property type="evidence" value="ECO:0007669"/>
    <property type="project" value="TreeGrafter"/>
</dbReference>
<dbReference type="InterPro" id="IPR005495">
    <property type="entry name" value="LptG/LptF_permease"/>
</dbReference>
<dbReference type="InterPro" id="IPR030922">
    <property type="entry name" value="LptF"/>
</dbReference>
<keyword evidence="11" id="KW-1185">Reference proteome</keyword>
<keyword evidence="8 9" id="KW-0472">Membrane</keyword>
<feature type="transmembrane region" description="Helical" evidence="9">
    <location>
        <begin position="48"/>
        <end position="78"/>
    </location>
</feature>
<dbReference type="RefSeq" id="WP_155453703.1">
    <property type="nucleotide sequence ID" value="NZ_WNKX01000005.1"/>
</dbReference>
<evidence type="ECO:0000256" key="4">
    <source>
        <dbReference type="ARBA" id="ARBA00022475"/>
    </source>
</evidence>
<evidence type="ECO:0000313" key="11">
    <source>
        <dbReference type="Proteomes" id="UP000472320"/>
    </source>
</evidence>
<evidence type="ECO:0000256" key="6">
    <source>
        <dbReference type="ARBA" id="ARBA00022692"/>
    </source>
</evidence>
<dbReference type="AlphaFoldDB" id="A0A6L6QEY9"/>
<feature type="transmembrane region" description="Helical" evidence="9">
    <location>
        <begin position="272"/>
        <end position="291"/>
    </location>
</feature>
<organism evidence="10 11">
    <name type="scientific">Massilia eburnea</name>
    <dbReference type="NCBI Taxonomy" id="1776165"/>
    <lineage>
        <taxon>Bacteria</taxon>
        <taxon>Pseudomonadati</taxon>
        <taxon>Pseudomonadota</taxon>
        <taxon>Betaproteobacteria</taxon>
        <taxon>Burkholderiales</taxon>
        <taxon>Oxalobacteraceae</taxon>
        <taxon>Telluria group</taxon>
        <taxon>Massilia</taxon>
    </lineage>
</organism>
<evidence type="ECO:0000256" key="8">
    <source>
        <dbReference type="ARBA" id="ARBA00023136"/>
    </source>
</evidence>
<keyword evidence="7 9" id="KW-1133">Transmembrane helix</keyword>
<dbReference type="EMBL" id="WNKX01000005">
    <property type="protein sequence ID" value="MTW10779.1"/>
    <property type="molecule type" value="Genomic_DNA"/>
</dbReference>
<dbReference type="PANTHER" id="PTHR33529:SF7">
    <property type="entry name" value="LIPOPOLYSACCHARIDE EXPORT SYSTEM PERMEASE PROTEIN LPTF"/>
    <property type="match status" value="1"/>
</dbReference>
<dbReference type="Proteomes" id="UP000472320">
    <property type="component" value="Unassembled WGS sequence"/>
</dbReference>
<evidence type="ECO:0000256" key="7">
    <source>
        <dbReference type="ARBA" id="ARBA00022989"/>
    </source>
</evidence>
<keyword evidence="6 9" id="KW-0812">Transmembrane</keyword>
<evidence type="ECO:0000256" key="3">
    <source>
        <dbReference type="ARBA" id="ARBA00022448"/>
    </source>
</evidence>
<name>A0A6L6QEY9_9BURK</name>
<dbReference type="PANTHER" id="PTHR33529">
    <property type="entry name" value="SLR0882 PROTEIN-RELATED"/>
    <property type="match status" value="1"/>
</dbReference>
<evidence type="ECO:0000313" key="10">
    <source>
        <dbReference type="EMBL" id="MTW10779.1"/>
    </source>
</evidence>
<feature type="transmembrane region" description="Helical" evidence="9">
    <location>
        <begin position="12"/>
        <end position="36"/>
    </location>
</feature>
<dbReference type="NCBIfam" id="TIGR04407">
    <property type="entry name" value="LptF_YjgP"/>
    <property type="match status" value="1"/>
</dbReference>